<dbReference type="InterPro" id="IPR000864">
    <property type="entry name" value="Prot_inh_pot1"/>
</dbReference>
<protein>
    <submittedName>
        <fullName evidence="4">Uncharacterized protein</fullName>
    </submittedName>
</protein>
<keyword evidence="3" id="KW-0722">Serine protease inhibitor</keyword>
<name>A0A2H5PIT8_CITUN</name>
<keyword evidence="5" id="KW-1185">Reference proteome</keyword>
<dbReference type="GO" id="GO:0004867">
    <property type="term" value="F:serine-type endopeptidase inhibitor activity"/>
    <property type="evidence" value="ECO:0007669"/>
    <property type="project" value="UniProtKB-KW"/>
</dbReference>
<accession>A0A2H5PIT8</accession>
<dbReference type="Gene3D" id="3.30.10.10">
    <property type="entry name" value="Trypsin Inhibitor V, subunit A"/>
    <property type="match status" value="1"/>
</dbReference>
<reference evidence="4 5" key="1">
    <citation type="journal article" date="2017" name="Front. Genet.">
        <title>Draft sequencing of the heterozygous diploid genome of Satsuma (Citrus unshiu Marc.) using a hybrid assembly approach.</title>
        <authorList>
            <person name="Shimizu T."/>
            <person name="Tanizawa Y."/>
            <person name="Mochizuki T."/>
            <person name="Nagasaki H."/>
            <person name="Yoshioka T."/>
            <person name="Toyoda A."/>
            <person name="Fujiyama A."/>
            <person name="Kaminuma E."/>
            <person name="Nakamura Y."/>
        </authorList>
    </citation>
    <scope>NUCLEOTIDE SEQUENCE [LARGE SCALE GENOMIC DNA]</scope>
    <source>
        <strain evidence="5">cv. Miyagawa wase</strain>
    </source>
</reference>
<dbReference type="GO" id="GO:0009611">
    <property type="term" value="P:response to wounding"/>
    <property type="evidence" value="ECO:0007669"/>
    <property type="project" value="InterPro"/>
</dbReference>
<evidence type="ECO:0000256" key="3">
    <source>
        <dbReference type="ARBA" id="ARBA00022900"/>
    </source>
</evidence>
<comment type="caution">
    <text evidence="4">The sequence shown here is derived from an EMBL/GenBank/DDBJ whole genome shotgun (WGS) entry which is preliminary data.</text>
</comment>
<dbReference type="Proteomes" id="UP000236630">
    <property type="component" value="Unassembled WGS sequence"/>
</dbReference>
<evidence type="ECO:0000313" key="5">
    <source>
        <dbReference type="Proteomes" id="UP000236630"/>
    </source>
</evidence>
<proteinExistence type="inferred from homology"/>
<dbReference type="PANTHER" id="PTHR33091">
    <property type="entry name" value="PROTEIN, PUTATIVE, EXPRESSED-RELATED"/>
    <property type="match status" value="1"/>
</dbReference>
<dbReference type="EMBL" id="BDQV01000079">
    <property type="protein sequence ID" value="GAY52241.1"/>
    <property type="molecule type" value="Genomic_DNA"/>
</dbReference>
<dbReference type="InterPro" id="IPR036354">
    <property type="entry name" value="Prot_inh_pot1_sf"/>
</dbReference>
<dbReference type="PANTHER" id="PTHR33091:SF69">
    <property type="entry name" value="INHIBITOR OF TRYPSIN AND HAGEMAN FACTOR-LIKE"/>
    <property type="match status" value="1"/>
</dbReference>
<comment type="similarity">
    <text evidence="1">Belongs to the protease inhibitor I13 (potato type I serine protease inhibitor) family.</text>
</comment>
<organism evidence="4 5">
    <name type="scientific">Citrus unshiu</name>
    <name type="common">Satsuma mandarin</name>
    <name type="synonym">Citrus nobilis var. unshiu</name>
    <dbReference type="NCBI Taxonomy" id="55188"/>
    <lineage>
        <taxon>Eukaryota</taxon>
        <taxon>Viridiplantae</taxon>
        <taxon>Streptophyta</taxon>
        <taxon>Embryophyta</taxon>
        <taxon>Tracheophyta</taxon>
        <taxon>Spermatophyta</taxon>
        <taxon>Magnoliopsida</taxon>
        <taxon>eudicotyledons</taxon>
        <taxon>Gunneridae</taxon>
        <taxon>Pentapetalae</taxon>
        <taxon>rosids</taxon>
        <taxon>malvids</taxon>
        <taxon>Sapindales</taxon>
        <taxon>Rutaceae</taxon>
        <taxon>Aurantioideae</taxon>
        <taxon>Citrus</taxon>
    </lineage>
</organism>
<dbReference type="SUPFAM" id="SSF54654">
    <property type="entry name" value="CI-2 family of serine protease inhibitors"/>
    <property type="match status" value="1"/>
</dbReference>
<evidence type="ECO:0000256" key="1">
    <source>
        <dbReference type="ARBA" id="ARBA00008210"/>
    </source>
</evidence>
<dbReference type="AlphaFoldDB" id="A0A2H5PIT8"/>
<keyword evidence="2" id="KW-0646">Protease inhibitor</keyword>
<dbReference type="Pfam" id="PF00280">
    <property type="entry name" value="potato_inhibit"/>
    <property type="match status" value="1"/>
</dbReference>
<evidence type="ECO:0000313" key="4">
    <source>
        <dbReference type="EMBL" id="GAY52241.1"/>
    </source>
</evidence>
<evidence type="ECO:0000256" key="2">
    <source>
        <dbReference type="ARBA" id="ARBA00022690"/>
    </source>
</evidence>
<gene>
    <name evidence="4" type="ORF">CUMW_140390</name>
</gene>
<sequence>MARVGWVNGEGAAVIIEKENPYVNAIVIPKGAPVPQDFRCDRVRVAVNNDGKVVEAPPHPWMVSFVHGQLECISKINEQVVLFNKACMDKLVIQKSSQ</sequence>